<name>A0A0U1Q390_9BURK</name>
<evidence type="ECO:0008006" key="3">
    <source>
        <dbReference type="Google" id="ProtNLM"/>
    </source>
</evidence>
<dbReference type="STRING" id="1610491.AAV94_01505"/>
<accession>A0A0U1Q390</accession>
<dbReference type="EMBL" id="LBNQ01000009">
    <property type="protein sequence ID" value="KKW69209.1"/>
    <property type="molecule type" value="Genomic_DNA"/>
</dbReference>
<gene>
    <name evidence="1" type="ORF">AAV94_01505</name>
</gene>
<sequence length="97" mass="10173">MLGVLQHAPLLAALNQQGMASQALLEAARPHLPANLAPSIRSGPLQDGTWCLVAPNAAVAAKLRHCVPQLLAALQQSDCGHAGQVQTIRIRVARSQT</sequence>
<dbReference type="InterPro" id="IPR007922">
    <property type="entry name" value="DciA-like"/>
</dbReference>
<dbReference type="Proteomes" id="UP000050580">
    <property type="component" value="Unassembled WGS sequence"/>
</dbReference>
<comment type="caution">
    <text evidence="1">The sequence shown here is derived from an EMBL/GenBank/DDBJ whole genome shotgun (WGS) entry which is preliminary data.</text>
</comment>
<dbReference type="Pfam" id="PF05258">
    <property type="entry name" value="DciA"/>
    <property type="match status" value="1"/>
</dbReference>
<protein>
    <recommendedName>
        <fullName evidence="3">DUF721 domain-containing protein</fullName>
    </recommendedName>
</protein>
<dbReference type="AlphaFoldDB" id="A0A0U1Q390"/>
<evidence type="ECO:0000313" key="2">
    <source>
        <dbReference type="Proteomes" id="UP000050580"/>
    </source>
</evidence>
<proteinExistence type="predicted"/>
<organism evidence="1 2">
    <name type="scientific">Lampropedia cohaerens</name>
    <dbReference type="NCBI Taxonomy" id="1610491"/>
    <lineage>
        <taxon>Bacteria</taxon>
        <taxon>Pseudomonadati</taxon>
        <taxon>Pseudomonadota</taxon>
        <taxon>Betaproteobacteria</taxon>
        <taxon>Burkholderiales</taxon>
        <taxon>Comamonadaceae</taxon>
        <taxon>Lampropedia</taxon>
    </lineage>
</organism>
<reference evidence="1 2" key="1">
    <citation type="submission" date="2015-05" db="EMBL/GenBank/DDBJ databases">
        <title>Draft genome sequence of Lampropedia sp. CT6, isolated from the microbial mat of a hot water spring, located at Manikaran, India.</title>
        <authorList>
            <person name="Tripathi C."/>
            <person name="Rani P."/>
            <person name="Mahato N.K."/>
            <person name="Lal R."/>
        </authorList>
    </citation>
    <scope>NUCLEOTIDE SEQUENCE [LARGE SCALE GENOMIC DNA]</scope>
    <source>
        <strain evidence="1 2">CT6</strain>
    </source>
</reference>
<evidence type="ECO:0000313" key="1">
    <source>
        <dbReference type="EMBL" id="KKW69209.1"/>
    </source>
</evidence>
<keyword evidence="2" id="KW-1185">Reference proteome</keyword>